<dbReference type="Gene3D" id="3.30.300.30">
    <property type="match status" value="1"/>
</dbReference>
<dbReference type="InterPro" id="IPR041464">
    <property type="entry name" value="TubC_N"/>
</dbReference>
<dbReference type="FunFam" id="3.40.50.12780:FF:000012">
    <property type="entry name" value="Non-ribosomal peptide synthetase"/>
    <property type="match status" value="1"/>
</dbReference>
<dbReference type="InterPro" id="IPR006162">
    <property type="entry name" value="Ppantetheine_attach_site"/>
</dbReference>
<dbReference type="PANTHER" id="PTHR45398:SF1">
    <property type="entry name" value="ENZYME, PUTATIVE (JCVI)-RELATED"/>
    <property type="match status" value="1"/>
</dbReference>
<dbReference type="GO" id="GO:0044550">
    <property type="term" value="P:secondary metabolite biosynthetic process"/>
    <property type="evidence" value="ECO:0007669"/>
    <property type="project" value="UniProtKB-ARBA"/>
</dbReference>
<evidence type="ECO:0000256" key="5">
    <source>
        <dbReference type="ARBA" id="ARBA00023194"/>
    </source>
</evidence>
<dbReference type="SUPFAM" id="SSF56801">
    <property type="entry name" value="Acetyl-CoA synthetase-like"/>
    <property type="match status" value="1"/>
</dbReference>
<dbReference type="FunFam" id="1.10.1200.10:FF:000005">
    <property type="entry name" value="Nonribosomal peptide synthetase 1"/>
    <property type="match status" value="1"/>
</dbReference>
<dbReference type="InterPro" id="IPR001242">
    <property type="entry name" value="Condensation_dom"/>
</dbReference>
<dbReference type="PATRIC" id="fig|388467.6.peg.1563"/>
<dbReference type="NCBIfam" id="TIGR01733">
    <property type="entry name" value="AA-adenyl-dom"/>
    <property type="match status" value="1"/>
</dbReference>
<dbReference type="FunFam" id="3.40.50.980:FF:000001">
    <property type="entry name" value="Non-ribosomal peptide synthetase"/>
    <property type="match status" value="1"/>
</dbReference>
<dbReference type="Pfam" id="PF00668">
    <property type="entry name" value="Condensation"/>
    <property type="match status" value="2"/>
</dbReference>
<name>A0A073CET2_PLAA1</name>
<dbReference type="Gene3D" id="3.30.559.30">
    <property type="entry name" value="Nonribosomal peptide synthetase, condensation domain"/>
    <property type="match status" value="2"/>
</dbReference>
<dbReference type="InterPro" id="IPR020845">
    <property type="entry name" value="AMP-binding_CS"/>
</dbReference>
<dbReference type="InterPro" id="IPR045851">
    <property type="entry name" value="AMP-bd_C_sf"/>
</dbReference>
<dbReference type="Gene3D" id="2.30.38.10">
    <property type="entry name" value="Luciferase, Domain 3"/>
    <property type="match status" value="1"/>
</dbReference>
<dbReference type="GO" id="GO:0017000">
    <property type="term" value="P:antibiotic biosynthetic process"/>
    <property type="evidence" value="ECO:0007669"/>
    <property type="project" value="UniProtKB-KW"/>
</dbReference>
<dbReference type="PANTHER" id="PTHR45398">
    <property type="match status" value="1"/>
</dbReference>
<dbReference type="eggNOG" id="COG1020">
    <property type="taxonomic scope" value="Bacteria"/>
</dbReference>
<dbReference type="InterPro" id="IPR023213">
    <property type="entry name" value="CAT-like_dom_sf"/>
</dbReference>
<dbReference type="EMBL" id="CM002803">
    <property type="protein sequence ID" value="KEI66641.1"/>
    <property type="molecule type" value="Genomic_DNA"/>
</dbReference>
<dbReference type="PROSITE" id="PS00455">
    <property type="entry name" value="AMP_BINDING"/>
    <property type="match status" value="1"/>
</dbReference>
<comment type="cofactor">
    <cofactor evidence="1">
        <name>pantetheine 4'-phosphate</name>
        <dbReference type="ChEBI" id="CHEBI:47942"/>
    </cofactor>
</comment>
<dbReference type="GO" id="GO:0043041">
    <property type="term" value="P:amino acid activation for nonribosomal peptide biosynthetic process"/>
    <property type="evidence" value="ECO:0007669"/>
    <property type="project" value="UniProtKB-ARBA"/>
</dbReference>
<dbReference type="Pfam" id="PF18563">
    <property type="entry name" value="TubC_N"/>
    <property type="match status" value="1"/>
</dbReference>
<dbReference type="Gene3D" id="1.10.10.1830">
    <property type="entry name" value="Non-ribosomal peptide synthase, adenylation domain"/>
    <property type="match status" value="1"/>
</dbReference>
<evidence type="ECO:0000313" key="8">
    <source>
        <dbReference type="Proteomes" id="UP000027395"/>
    </source>
</evidence>
<feature type="domain" description="Carrier" evidence="6">
    <location>
        <begin position="1046"/>
        <end position="1120"/>
    </location>
</feature>
<dbReference type="InterPro" id="IPR036736">
    <property type="entry name" value="ACP-like_sf"/>
</dbReference>
<dbReference type="HOGENOM" id="CLU_000022_61_1_3"/>
<evidence type="ECO:0000313" key="7">
    <source>
        <dbReference type="EMBL" id="KEI66641.1"/>
    </source>
</evidence>
<dbReference type="Gene3D" id="3.30.559.10">
    <property type="entry name" value="Chloramphenicol acetyltransferase-like domain"/>
    <property type="match status" value="2"/>
</dbReference>
<keyword evidence="7" id="KW-0436">Ligase</keyword>
<dbReference type="InterPro" id="IPR010060">
    <property type="entry name" value="NRPS_synth"/>
</dbReference>
<proteinExistence type="inferred from homology"/>
<dbReference type="STRING" id="388467.A19Y_1628"/>
<evidence type="ECO:0000256" key="2">
    <source>
        <dbReference type="ARBA" id="ARBA00006432"/>
    </source>
</evidence>
<dbReference type="GO" id="GO:0008610">
    <property type="term" value="P:lipid biosynthetic process"/>
    <property type="evidence" value="ECO:0007669"/>
    <property type="project" value="UniProtKB-ARBA"/>
</dbReference>
<dbReference type="Gene3D" id="3.40.50.980">
    <property type="match status" value="2"/>
</dbReference>
<dbReference type="InterPro" id="IPR009081">
    <property type="entry name" value="PP-bd_ACP"/>
</dbReference>
<dbReference type="SUPFAM" id="SSF52777">
    <property type="entry name" value="CoA-dependent acyltransferases"/>
    <property type="match status" value="4"/>
</dbReference>
<keyword evidence="5" id="KW-0045">Antibiotic biosynthesis</keyword>
<dbReference type="EC" id="6.3.2.26" evidence="7"/>
<dbReference type="CDD" id="cd05930">
    <property type="entry name" value="A_NRPS"/>
    <property type="match status" value="1"/>
</dbReference>
<dbReference type="NCBIfam" id="TIGR01720">
    <property type="entry name" value="NRPS-para261"/>
    <property type="match status" value="1"/>
</dbReference>
<dbReference type="FunFam" id="3.30.559.10:FF:000012">
    <property type="entry name" value="Non-ribosomal peptide synthetase"/>
    <property type="match status" value="1"/>
</dbReference>
<keyword evidence="8" id="KW-1185">Reference proteome</keyword>
<dbReference type="CDD" id="cd19534">
    <property type="entry name" value="E_NRPS"/>
    <property type="match status" value="1"/>
</dbReference>
<dbReference type="Pfam" id="PF13193">
    <property type="entry name" value="AMP-binding_C"/>
    <property type="match status" value="1"/>
</dbReference>
<keyword evidence="4" id="KW-0597">Phosphoprotein</keyword>
<accession>A0A073CET2</accession>
<sequence length="1598" mass="180778">MKVVEFLSYLNSLEIKLWLEEDKLKYQAPQGVMTAEIKQEIGTRKSEILDFLSREAQPSPNSPESVIIPVSRDEDLPLSFAQQRMWFLYQMDSQNPAYNECPAIRLTGNLNINILEQSLNAIIQRHEILRTTFPMVEGKPIQKISPFLKVNLLRVELKDLPIEKVEEIVAQELQKPFDLTQSPLLRFTLFDLGYEDYILVPVIHHIIIDGWSKGILFKELSSFYQAFLSNSTTSLPELPIQYADFAVWQRQWLQGEVLENQLNYWKKQLAAAPPLLELPTDKPRPPIPSFRGSSIPFKIDSNVTEKLKSLSQKSGGTLFMTLLAALNILLFRYSSQKDILVGTPTANRNRQEIEPLIGFFVNTLVIRNSLEGNLSFSELLQQVRNGVLAAYANQDIPFDQVVDGLQIERSLSYNPLFQVMFALQNTPLTALELPGLRAKSMAVENVRVKFDLTLILEEIETEPGTYLEGYWEYNGDLYTAARITRLMGHFQTLLKGIVTNPQQKVGELPLLTDPEKQQILVEWNQTQVPYRDHQCIHQLFEEQVGKNPDAVAVIYEQESLTYQQLNQKANQLAHYLQSLGIKTEELVGVCVERSPLMIIGLLGILKAGGAYLPLDPNYPSERLAYMLEDSAVSVLLTQKTLVHCLPNHQGQKFCLDKDWEIIAQNCQDNPINQSTSQNLAYIIYTSGSTGQPKGVLIEHQSLLNLIFWHQNAFNITEIDRATQLAGIAFDASVWEIWPYLTCGACLAIVPQYLLTSPNQLQQWLMDQRITVSFIPTPLAEILISLDWPSICTLRLMLTGGDKLNDFPSTSIPFILVNNYGPTENTVVTTSQKITPNLSAEKAPAIGRPIANTQVYILDQYQQPVPIGIPGELYIGGSGLARGYLNRSELTDSKFIPNPFRIKQGNSEVLLPTDRLYKTGDLVRYGNDGQIEFVGRIDDQVKIRGFRIELGEVETVLNQHPQVKEAIIIAREDQPGVKRLCAYIIGHKKLSISELRLFLQEKLPQYMIPAFLIILDAFPLTANGKIDRLALPQPALELEDEDVRNITPTTDTEKILIAIWQEILGLKKISINDNFFELGGDSILGIQIIAKANQAGLEITPKQLFSHQTIAQLATVTEKAPVTQIIQDLVSGQVPLTPIQQWFFQQNLPEPDHFNQSVLLEVPAYLQPDLLKPAIAKLLYHHDALRLRFLHKQGQWQQYHSDDYESFAFEVMDLSPLSSGEQLTTMAEISEVQQRSLNLEKGPLISAVFFQLGDAGRLLIIIHHLVVDGVSWRIFLEDLFTSYQQLETGEPLQLPPKTSSFKHWAEEIQNYAQNPEHKSYLDYWLKQDFPSITHLPLDYQADIKSNTVAHAKTVSFTLGEEQTRLLLQDVPQAYNTQINDVLLTALVQAFAGWTGFCDLVIDIEGHGRENVINSLNLSRTIGWFTSIFPVFLTLKNIDHPGECLKSVKEQLRQIPNRGVDYGIGYYLNLDLTIQSRLRSYPKPEVSFNYLGQFTSPQIGSVDWKFSKESSGSIHSPLGQRCHLIAINGLVVEGKLEMEWQYSENFHQKTTIENLASAYQESLEIIINHCLSGDGGYTPSDFPDADLNQAELDELLLELD</sequence>
<comment type="similarity">
    <text evidence="2">Belongs to the ATP-dependent AMP-binding enzyme family.</text>
</comment>
<organism evidence="7 8">
    <name type="scientific">Planktothrix agardhii (strain NIVA-CYA 126/8)</name>
    <dbReference type="NCBI Taxonomy" id="388467"/>
    <lineage>
        <taxon>Bacteria</taxon>
        <taxon>Bacillati</taxon>
        <taxon>Cyanobacteriota</taxon>
        <taxon>Cyanophyceae</taxon>
        <taxon>Oscillatoriophycideae</taxon>
        <taxon>Oscillatoriales</taxon>
        <taxon>Microcoleaceae</taxon>
        <taxon>Planktothrix</taxon>
    </lineage>
</organism>
<dbReference type="Gene3D" id="1.10.1200.10">
    <property type="entry name" value="ACP-like"/>
    <property type="match status" value="1"/>
</dbReference>
<dbReference type="FunFam" id="2.30.38.10:FF:000001">
    <property type="entry name" value="Non-ribosomal peptide synthetase PvdI"/>
    <property type="match status" value="1"/>
</dbReference>
<dbReference type="InterPro" id="IPR000873">
    <property type="entry name" value="AMP-dep_synth/lig_dom"/>
</dbReference>
<dbReference type="PROSITE" id="PS50075">
    <property type="entry name" value="CARRIER"/>
    <property type="match status" value="1"/>
</dbReference>
<protein>
    <submittedName>
        <fullName evidence="7">AerB</fullName>
        <ecNumber evidence="7">6.3.2.26</ecNumber>
    </submittedName>
</protein>
<dbReference type="Proteomes" id="UP000027395">
    <property type="component" value="Chromosome"/>
</dbReference>
<gene>
    <name evidence="7" type="primary">aerB</name>
    <name evidence="7" type="ORF">A19Y_1628</name>
</gene>
<dbReference type="PROSITE" id="PS00012">
    <property type="entry name" value="PHOSPHOPANTETHEINE"/>
    <property type="match status" value="1"/>
</dbReference>
<dbReference type="Pfam" id="PF00501">
    <property type="entry name" value="AMP-binding"/>
    <property type="match status" value="1"/>
</dbReference>
<dbReference type="Pfam" id="PF00550">
    <property type="entry name" value="PP-binding"/>
    <property type="match status" value="1"/>
</dbReference>
<dbReference type="GO" id="GO:0050564">
    <property type="term" value="F:N-(5-amino-5-carboxypentanoyl)-L-cysteinyl-D-valine synthase activity"/>
    <property type="evidence" value="ECO:0007669"/>
    <property type="project" value="UniProtKB-EC"/>
</dbReference>
<evidence type="ECO:0000259" key="6">
    <source>
        <dbReference type="PROSITE" id="PS50075"/>
    </source>
</evidence>
<keyword evidence="3" id="KW-0596">Phosphopantetheine</keyword>
<evidence type="ECO:0000256" key="4">
    <source>
        <dbReference type="ARBA" id="ARBA00022553"/>
    </source>
</evidence>
<dbReference type="FunFam" id="3.30.300.30:FF:000010">
    <property type="entry name" value="Enterobactin synthetase component F"/>
    <property type="match status" value="1"/>
</dbReference>
<dbReference type="RefSeq" id="WP_042153471.1">
    <property type="nucleotide sequence ID" value="NZ_CM002803.1"/>
</dbReference>
<evidence type="ECO:0000256" key="1">
    <source>
        <dbReference type="ARBA" id="ARBA00001957"/>
    </source>
</evidence>
<dbReference type="CDD" id="cd19531">
    <property type="entry name" value="LCL_NRPS-like"/>
    <property type="match status" value="1"/>
</dbReference>
<dbReference type="SUPFAM" id="SSF47336">
    <property type="entry name" value="ACP-like"/>
    <property type="match status" value="1"/>
</dbReference>
<dbReference type="InterPro" id="IPR044894">
    <property type="entry name" value="TubC_N_sf"/>
</dbReference>
<dbReference type="InterPro" id="IPR025110">
    <property type="entry name" value="AMP-bd_C"/>
</dbReference>
<evidence type="ECO:0000256" key="3">
    <source>
        <dbReference type="ARBA" id="ARBA00022450"/>
    </source>
</evidence>
<dbReference type="InterPro" id="IPR010071">
    <property type="entry name" value="AA_adenyl_dom"/>
</dbReference>
<reference evidence="7 8" key="1">
    <citation type="journal article" date="2014" name="Appl. Environ. Microbiol.">
        <title>Elucidation of insertion elements encoded on plasmids and in vitro construction of shuttle vectors from the toxic cyanobacterium Planktothrix.</title>
        <authorList>
            <person name="Christiansen G."/>
            <person name="Goesmann A."/>
            <person name="Kurmayer R."/>
        </authorList>
    </citation>
    <scope>NUCLEOTIDE SEQUENCE [LARGE SCALE GENOMIC DNA]</scope>
    <source>
        <strain evidence="7 8">NIVA-CYA 126/8</strain>
    </source>
</reference>